<evidence type="ECO:0000313" key="11">
    <source>
        <dbReference type="EMBL" id="AEP08846.1"/>
    </source>
</evidence>
<dbReference type="PANTHER" id="PTHR30347">
    <property type="entry name" value="POTASSIUM CHANNEL RELATED"/>
    <property type="match status" value="1"/>
</dbReference>
<dbReference type="RefSeq" id="WP_014102069.1">
    <property type="nucleotide sequence ID" value="NC_016026.1"/>
</dbReference>
<feature type="transmembrane region" description="Helical" evidence="7">
    <location>
        <begin position="48"/>
        <end position="65"/>
    </location>
</feature>
<evidence type="ECO:0000256" key="4">
    <source>
        <dbReference type="ARBA" id="ARBA00022692"/>
    </source>
</evidence>
<evidence type="ECO:0000256" key="6">
    <source>
        <dbReference type="ARBA" id="ARBA00023136"/>
    </source>
</evidence>
<dbReference type="SUPFAM" id="SSF50182">
    <property type="entry name" value="Sm-like ribonucleoproteins"/>
    <property type="match status" value="1"/>
</dbReference>
<feature type="domain" description="Mechanosensitive ion channel MscS C-terminal" evidence="9">
    <location>
        <begin position="352"/>
        <end position="436"/>
    </location>
</feature>
<dbReference type="InterPro" id="IPR010920">
    <property type="entry name" value="LSM_dom_sf"/>
</dbReference>
<dbReference type="STRING" id="856793.MICA_509"/>
<dbReference type="InterPro" id="IPR006685">
    <property type="entry name" value="MscS_channel_2nd"/>
</dbReference>
<dbReference type="PANTHER" id="PTHR30347:SF1">
    <property type="entry name" value="MECHANOSENSITIVE CHANNEL MSCK"/>
    <property type="match status" value="1"/>
</dbReference>
<dbReference type="OrthoDB" id="9799209at2"/>
<evidence type="ECO:0000256" key="2">
    <source>
        <dbReference type="ARBA" id="ARBA00008017"/>
    </source>
</evidence>
<dbReference type="InterPro" id="IPR011066">
    <property type="entry name" value="MscS_channel_C_sf"/>
</dbReference>
<dbReference type="Proteomes" id="UP000009286">
    <property type="component" value="Chromosome"/>
</dbReference>
<keyword evidence="6 7" id="KW-0472">Membrane</keyword>
<proteinExistence type="inferred from homology"/>
<feature type="transmembrane region" description="Helical" evidence="7">
    <location>
        <begin position="259"/>
        <end position="279"/>
    </location>
</feature>
<dbReference type="InterPro" id="IPR023408">
    <property type="entry name" value="MscS_beta-dom_sf"/>
</dbReference>
<dbReference type="InterPro" id="IPR049278">
    <property type="entry name" value="MS_channel_C"/>
</dbReference>
<evidence type="ECO:0000259" key="9">
    <source>
        <dbReference type="Pfam" id="PF21082"/>
    </source>
</evidence>
<evidence type="ECO:0000259" key="10">
    <source>
        <dbReference type="Pfam" id="PF21088"/>
    </source>
</evidence>
<comment type="similarity">
    <text evidence="2">Belongs to the MscS (TC 1.A.23) family.</text>
</comment>
<evidence type="ECO:0000313" key="12">
    <source>
        <dbReference type="Proteomes" id="UP000009286"/>
    </source>
</evidence>
<sequence length="449" mass="48898">MTGQTNPATEESLAELTAEVLDIDPEALKNWGEHAADWTATHVLTLDTAIEVGIIITAIVAGFLIDKISSAKLAQIINRLHAPHIVKRVLQKIRKSLAPVSIFILLSLCLTIAPSLVPDIRLELVDAVTRLTAAWIVIRLVVQIVHNPTMRNVIAFITWSIAALSIFGFLDNTVEALHATSLTIGDFQLTALTVVKCLIATMIMVYIASSISRTVERRLINIPGMTSGSRLLIGKIVRIVLTILAVMIGLTMAGINLSALAVFSGAVGIGVGLGLQRGVSNLFTGMMLLMDRTIQPGDVIELPTGGVGTVKQMGSRCTEVITLDRRSYLIPNEELVTQPVINWSRGGRESLVSVVFGVDYSHNPHQIITLAKATTEGHSRILQFPEPSCLFTGFGDNSLDFQLNFWIADPENGTAGIKSDILLALWDVFDEHNIKIPYPHREVFIHNKS</sequence>
<dbReference type="SUPFAM" id="SSF82689">
    <property type="entry name" value="Mechanosensitive channel protein MscS (YggB), C-terminal domain"/>
    <property type="match status" value="1"/>
</dbReference>
<feature type="domain" description="Mechanosensitive ion channel MscS" evidence="8">
    <location>
        <begin position="279"/>
        <end position="345"/>
    </location>
</feature>
<gene>
    <name evidence="11" type="ordered locus">MICA_509</name>
</gene>
<organism evidence="11 12">
    <name type="scientific">Micavibrio aeruginosavorus (strain ARL-13)</name>
    <dbReference type="NCBI Taxonomy" id="856793"/>
    <lineage>
        <taxon>Bacteria</taxon>
        <taxon>Pseudomonadati</taxon>
        <taxon>Bdellovibrionota</taxon>
        <taxon>Bdellovibrionia</taxon>
        <taxon>Bdellovibrionales</taxon>
        <taxon>Pseudobdellovibrionaceae</taxon>
        <taxon>Micavibrio</taxon>
    </lineage>
</organism>
<feature type="domain" description="Mechanosensitive ion channel transmembrane helices 2/3" evidence="10">
    <location>
        <begin position="235"/>
        <end position="276"/>
    </location>
</feature>
<dbReference type="KEGG" id="mai:MICA_509"/>
<dbReference type="eggNOG" id="COG3264">
    <property type="taxonomic scope" value="Bacteria"/>
</dbReference>
<dbReference type="HOGENOM" id="CLU_037945_9_1_5"/>
<keyword evidence="12" id="KW-1185">Reference proteome</keyword>
<dbReference type="SUPFAM" id="SSF82861">
    <property type="entry name" value="Mechanosensitive channel protein MscS (YggB), transmembrane region"/>
    <property type="match status" value="1"/>
</dbReference>
<reference evidence="11 12" key="1">
    <citation type="journal article" date="2011" name="BMC Genomics">
        <title>Genomic insights into an obligate epibiotic bacterial predator: Micavibrio aeruginosavorus ARL-13.</title>
        <authorList>
            <person name="Wang Z."/>
            <person name="Kadouri D."/>
            <person name="Wu M."/>
        </authorList>
    </citation>
    <scope>NUCLEOTIDE SEQUENCE [LARGE SCALE GENOMIC DNA]</scope>
    <source>
        <strain evidence="11 12">ARL-13</strain>
    </source>
</reference>
<evidence type="ECO:0000256" key="3">
    <source>
        <dbReference type="ARBA" id="ARBA00022475"/>
    </source>
</evidence>
<dbReference type="GO" id="GO:0005886">
    <property type="term" value="C:plasma membrane"/>
    <property type="evidence" value="ECO:0007669"/>
    <property type="project" value="UniProtKB-SubCell"/>
</dbReference>
<feature type="transmembrane region" description="Helical" evidence="7">
    <location>
        <begin position="153"/>
        <end position="170"/>
    </location>
</feature>
<comment type="subcellular location">
    <subcellularLocation>
        <location evidence="1">Cell membrane</location>
        <topology evidence="1">Multi-pass membrane protein</topology>
    </subcellularLocation>
</comment>
<dbReference type="Pfam" id="PF21088">
    <property type="entry name" value="MS_channel_1st"/>
    <property type="match status" value="1"/>
</dbReference>
<evidence type="ECO:0000259" key="8">
    <source>
        <dbReference type="Pfam" id="PF00924"/>
    </source>
</evidence>
<feature type="transmembrane region" description="Helical" evidence="7">
    <location>
        <begin position="97"/>
        <end position="116"/>
    </location>
</feature>
<dbReference type="Gene3D" id="1.10.287.1260">
    <property type="match status" value="1"/>
</dbReference>
<dbReference type="InterPro" id="IPR049142">
    <property type="entry name" value="MS_channel_1st"/>
</dbReference>
<dbReference type="GO" id="GO:0008381">
    <property type="term" value="F:mechanosensitive monoatomic ion channel activity"/>
    <property type="evidence" value="ECO:0007669"/>
    <property type="project" value="UniProtKB-ARBA"/>
</dbReference>
<feature type="transmembrane region" description="Helical" evidence="7">
    <location>
        <begin position="128"/>
        <end position="146"/>
    </location>
</feature>
<accession>G2KLL6</accession>
<evidence type="ECO:0000256" key="5">
    <source>
        <dbReference type="ARBA" id="ARBA00022989"/>
    </source>
</evidence>
<keyword evidence="5 7" id="KW-1133">Transmembrane helix</keyword>
<dbReference type="EMBL" id="CP002382">
    <property type="protein sequence ID" value="AEP08846.1"/>
    <property type="molecule type" value="Genomic_DNA"/>
</dbReference>
<dbReference type="InterPro" id="IPR011014">
    <property type="entry name" value="MscS_channel_TM-2"/>
</dbReference>
<dbReference type="AlphaFoldDB" id="G2KLL6"/>
<dbReference type="Pfam" id="PF00924">
    <property type="entry name" value="MS_channel_2nd"/>
    <property type="match status" value="1"/>
</dbReference>
<keyword evidence="3" id="KW-1003">Cell membrane</keyword>
<name>G2KLL6_MICAA</name>
<protein>
    <submittedName>
        <fullName evidence="11">Mechanosensitive ion channel family protein</fullName>
    </submittedName>
</protein>
<keyword evidence="4 7" id="KW-0812">Transmembrane</keyword>
<dbReference type="Gene3D" id="3.30.70.100">
    <property type="match status" value="1"/>
</dbReference>
<feature type="transmembrane region" description="Helical" evidence="7">
    <location>
        <begin position="190"/>
        <end position="211"/>
    </location>
</feature>
<evidence type="ECO:0000256" key="1">
    <source>
        <dbReference type="ARBA" id="ARBA00004651"/>
    </source>
</evidence>
<feature type="transmembrane region" description="Helical" evidence="7">
    <location>
        <begin position="232"/>
        <end position="253"/>
    </location>
</feature>
<dbReference type="Pfam" id="PF21082">
    <property type="entry name" value="MS_channel_3rd"/>
    <property type="match status" value="1"/>
</dbReference>
<evidence type="ECO:0000256" key="7">
    <source>
        <dbReference type="SAM" id="Phobius"/>
    </source>
</evidence>
<dbReference type="Gene3D" id="2.30.30.60">
    <property type="match status" value="1"/>
</dbReference>
<dbReference type="InterPro" id="IPR052702">
    <property type="entry name" value="MscS-like_channel"/>
</dbReference>